<feature type="domain" description="RapZ C-terminal" evidence="6">
    <location>
        <begin position="170"/>
        <end position="286"/>
    </location>
</feature>
<dbReference type="InterPro" id="IPR005337">
    <property type="entry name" value="RapZ-like"/>
</dbReference>
<dbReference type="PANTHER" id="PTHR30448">
    <property type="entry name" value="RNASE ADAPTER PROTEIN RAPZ"/>
    <property type="match status" value="1"/>
</dbReference>
<evidence type="ECO:0000256" key="4">
    <source>
        <dbReference type="HAMAP-Rule" id="MF_00636"/>
    </source>
</evidence>
<dbReference type="InterPro" id="IPR053930">
    <property type="entry name" value="RapZ-like_N"/>
</dbReference>
<dbReference type="OrthoDB" id="9784461at2"/>
<keyword evidence="2 4" id="KW-0067">ATP-binding</keyword>
<sequence>MNETDNLNILFVCGMSGAGKTVSEQTLEDLGFVCMDNMPPDIIPTIAELLKEQSKFQDIAFVMDFQHFPVASVIEAIEKVKAIPRVTLQILFLDANDQVLIARYKETRRKHPLASKGISLVKAISREREFNAPLRDMADIIIDTSLLKAKQLKQKVSSLFDERQDGNYVVNFVSFGFKHGIPQDADFMVDVRFLPNPFYVEELRLKTGLDQEVIDFVFGNTETQVFTENLQQFLTYLLPQYQIEGRKQVVIAVGCTGGQHRSVAIAEYLKNHFDREYHTYSSHRDADTNRRILSSE</sequence>
<dbReference type="GO" id="GO:0005524">
    <property type="term" value="F:ATP binding"/>
    <property type="evidence" value="ECO:0007669"/>
    <property type="project" value="UniProtKB-UniRule"/>
</dbReference>
<gene>
    <name evidence="7" type="primary">rapZ</name>
    <name evidence="7" type="ORF">FEZ08_01420</name>
</gene>
<organism evidence="7 8">
    <name type="scientific">Culicoidibacter larvae</name>
    <dbReference type="NCBI Taxonomy" id="2579976"/>
    <lineage>
        <taxon>Bacteria</taxon>
        <taxon>Bacillati</taxon>
        <taxon>Bacillota</taxon>
        <taxon>Culicoidibacteria</taxon>
        <taxon>Culicoidibacterales</taxon>
        <taxon>Culicoidibacteraceae</taxon>
        <taxon>Culicoidibacter</taxon>
    </lineage>
</organism>
<dbReference type="EMBL" id="VBWP01000001">
    <property type="protein sequence ID" value="TLG77304.1"/>
    <property type="molecule type" value="Genomic_DNA"/>
</dbReference>
<protein>
    <submittedName>
        <fullName evidence="7">RNase adapter RapZ</fullName>
    </submittedName>
</protein>
<dbReference type="InterPro" id="IPR053931">
    <property type="entry name" value="RapZ_C"/>
</dbReference>
<dbReference type="NCBIfam" id="NF003828">
    <property type="entry name" value="PRK05416.1"/>
    <property type="match status" value="1"/>
</dbReference>
<evidence type="ECO:0000313" key="7">
    <source>
        <dbReference type="EMBL" id="TLG77304.1"/>
    </source>
</evidence>
<feature type="domain" description="RapZ-like N-terminal" evidence="5">
    <location>
        <begin position="8"/>
        <end position="160"/>
    </location>
</feature>
<evidence type="ECO:0000256" key="2">
    <source>
        <dbReference type="ARBA" id="ARBA00022840"/>
    </source>
</evidence>
<dbReference type="Gene3D" id="3.40.50.300">
    <property type="entry name" value="P-loop containing nucleotide triphosphate hydrolases"/>
    <property type="match status" value="1"/>
</dbReference>
<evidence type="ECO:0000256" key="3">
    <source>
        <dbReference type="ARBA" id="ARBA00023134"/>
    </source>
</evidence>
<dbReference type="InParanoid" id="A0A5R8QHN7"/>
<feature type="binding site" evidence="4">
    <location>
        <begin position="14"/>
        <end position="21"/>
    </location>
    <ligand>
        <name>ATP</name>
        <dbReference type="ChEBI" id="CHEBI:30616"/>
    </ligand>
</feature>
<dbReference type="PANTHER" id="PTHR30448:SF0">
    <property type="entry name" value="RNASE ADAPTER PROTEIN RAPZ"/>
    <property type="match status" value="1"/>
</dbReference>
<dbReference type="PIRSF" id="PIRSF005052">
    <property type="entry name" value="P-loopkin"/>
    <property type="match status" value="1"/>
</dbReference>
<dbReference type="AlphaFoldDB" id="A0A5R8QHN7"/>
<reference evidence="7 8" key="1">
    <citation type="submission" date="2019-05" db="EMBL/GenBank/DDBJ databases">
        <title>Culicoidintestinum kansasii gen. nov., sp. nov. from the gastrointestinal tract of the biting midge, Culicoides sonorensis.</title>
        <authorList>
            <person name="Neupane S."/>
            <person name="Ghosh A."/>
            <person name="Gunther S."/>
            <person name="Martin K."/>
            <person name="Zurek L."/>
        </authorList>
    </citation>
    <scope>NUCLEOTIDE SEQUENCE [LARGE SCALE GENOMIC DNA]</scope>
    <source>
        <strain evidence="7 8">CS-1</strain>
    </source>
</reference>
<evidence type="ECO:0000259" key="5">
    <source>
        <dbReference type="Pfam" id="PF03668"/>
    </source>
</evidence>
<dbReference type="Pfam" id="PF03668">
    <property type="entry name" value="RapZ-like_N"/>
    <property type="match status" value="1"/>
</dbReference>
<comment type="caution">
    <text evidence="4">Lacks conserved residue(s) required for the propagation of feature annotation.</text>
</comment>
<dbReference type="SUPFAM" id="SSF52540">
    <property type="entry name" value="P-loop containing nucleoside triphosphate hydrolases"/>
    <property type="match status" value="1"/>
</dbReference>
<comment type="caution">
    <text evidence="7">The sequence shown here is derived from an EMBL/GenBank/DDBJ whole genome shotgun (WGS) entry which is preliminary data.</text>
</comment>
<evidence type="ECO:0000256" key="1">
    <source>
        <dbReference type="ARBA" id="ARBA00022741"/>
    </source>
</evidence>
<accession>A0A5R8QHN7</accession>
<name>A0A5R8QHN7_9FIRM</name>
<dbReference type="GO" id="GO:0005525">
    <property type="term" value="F:GTP binding"/>
    <property type="evidence" value="ECO:0007669"/>
    <property type="project" value="UniProtKB-UniRule"/>
</dbReference>
<keyword evidence="8" id="KW-1185">Reference proteome</keyword>
<keyword evidence="3 4" id="KW-0342">GTP-binding</keyword>
<dbReference type="HAMAP" id="MF_00636">
    <property type="entry name" value="RapZ_like"/>
    <property type="match status" value="1"/>
</dbReference>
<dbReference type="Pfam" id="PF22740">
    <property type="entry name" value="PapZ_C"/>
    <property type="match status" value="1"/>
</dbReference>
<dbReference type="InterPro" id="IPR027417">
    <property type="entry name" value="P-loop_NTPase"/>
</dbReference>
<evidence type="ECO:0000313" key="8">
    <source>
        <dbReference type="Proteomes" id="UP000306912"/>
    </source>
</evidence>
<keyword evidence="1 4" id="KW-0547">Nucleotide-binding</keyword>
<dbReference type="RefSeq" id="WP_138189912.1">
    <property type="nucleotide sequence ID" value="NZ_VBWP01000001.1"/>
</dbReference>
<evidence type="ECO:0000259" key="6">
    <source>
        <dbReference type="Pfam" id="PF22740"/>
    </source>
</evidence>
<dbReference type="Proteomes" id="UP000306912">
    <property type="component" value="Unassembled WGS sequence"/>
</dbReference>
<dbReference type="FunCoup" id="A0A5R8QHN7">
    <property type="interactions" value="136"/>
</dbReference>
<proteinExistence type="inferred from homology"/>